<dbReference type="InterPro" id="IPR010982">
    <property type="entry name" value="Lambda_DNA-bd_dom_sf"/>
</dbReference>
<reference evidence="2 3" key="1">
    <citation type="submission" date="2020-05" db="EMBL/GenBank/DDBJ databases">
        <title>Characterization of novel class B3 metallo-beta-lactamase from novel Pseudomonas species.</title>
        <authorList>
            <person name="Yamada K."/>
            <person name="Aoki K."/>
            <person name="Ishii Y."/>
        </authorList>
    </citation>
    <scope>NUCLEOTIDE SEQUENCE [LARGE SCALE GENOMIC DNA]</scope>
    <source>
        <strain evidence="2 3">TUM18999</strain>
    </source>
</reference>
<dbReference type="CDD" id="cd00093">
    <property type="entry name" value="HTH_XRE"/>
    <property type="match status" value="1"/>
</dbReference>
<dbReference type="PANTHER" id="PTHR33516:SF2">
    <property type="entry name" value="LEXA REPRESSOR-RELATED"/>
    <property type="match status" value="1"/>
</dbReference>
<gene>
    <name evidence="2" type="ORF">TUM18999_46720</name>
</gene>
<dbReference type="AlphaFoldDB" id="A0A6J4EDL6"/>
<proteinExistence type="predicted"/>
<dbReference type="EMBL" id="AP023189">
    <property type="protein sequence ID" value="BCG26481.1"/>
    <property type="molecule type" value="Genomic_DNA"/>
</dbReference>
<evidence type="ECO:0000313" key="3">
    <source>
        <dbReference type="Proteomes" id="UP000509383"/>
    </source>
</evidence>
<dbReference type="PROSITE" id="PS50943">
    <property type="entry name" value="HTH_CROC1"/>
    <property type="match status" value="1"/>
</dbReference>
<dbReference type="Pfam" id="PF00717">
    <property type="entry name" value="Peptidase_S24"/>
    <property type="match status" value="1"/>
</dbReference>
<sequence>MVQTEDLRAGFAERLKKAMADKGLPEWGAGARLAKITGVTPKATSKWLNGEAVPGPANLLAIAEELCVRREWLEYGEGLPQAIDNAELVPQPSRYYRFPVVSSVVAGGWGDAIQAYEPGAEDRFEKTDTKVKGPAFWLEVEGDSMTSLSGPSIPEGMLILVDTGIEPQPGHLVVAKLDTEEKATFKKLVQDGGKLYLKPLNTGYNPIEINGNCRIIGVVREAKMKLL</sequence>
<dbReference type="RefSeq" id="WP_173176275.1">
    <property type="nucleotide sequence ID" value="NZ_AP023189.1"/>
</dbReference>
<feature type="domain" description="HTH cro/C1-type" evidence="1">
    <location>
        <begin position="33"/>
        <end position="73"/>
    </location>
</feature>
<accession>A0A6J4EDL6</accession>
<dbReference type="SUPFAM" id="SSF51306">
    <property type="entry name" value="LexA/Signal peptidase"/>
    <property type="match status" value="1"/>
</dbReference>
<dbReference type="InterPro" id="IPR036286">
    <property type="entry name" value="LexA/Signal_pep-like_sf"/>
</dbReference>
<dbReference type="InterPro" id="IPR015927">
    <property type="entry name" value="Peptidase_S24_S26A/B/C"/>
</dbReference>
<dbReference type="CDD" id="cd06529">
    <property type="entry name" value="S24_LexA-like"/>
    <property type="match status" value="1"/>
</dbReference>
<dbReference type="GO" id="GO:0003677">
    <property type="term" value="F:DNA binding"/>
    <property type="evidence" value="ECO:0007669"/>
    <property type="project" value="InterPro"/>
</dbReference>
<dbReference type="Gene3D" id="2.10.109.10">
    <property type="entry name" value="Umud Fragment, subunit A"/>
    <property type="match status" value="1"/>
</dbReference>
<dbReference type="Gene3D" id="1.10.260.40">
    <property type="entry name" value="lambda repressor-like DNA-binding domains"/>
    <property type="match status" value="1"/>
</dbReference>
<name>A0A6J4EDL6_9PSED</name>
<dbReference type="SUPFAM" id="SSF47413">
    <property type="entry name" value="lambda repressor-like DNA-binding domains"/>
    <property type="match status" value="1"/>
</dbReference>
<dbReference type="InterPro" id="IPR039418">
    <property type="entry name" value="LexA-like"/>
</dbReference>
<dbReference type="PANTHER" id="PTHR33516">
    <property type="entry name" value="LEXA REPRESSOR"/>
    <property type="match status" value="1"/>
</dbReference>
<evidence type="ECO:0000259" key="1">
    <source>
        <dbReference type="PROSITE" id="PS50943"/>
    </source>
</evidence>
<dbReference type="InterPro" id="IPR050077">
    <property type="entry name" value="LexA_repressor"/>
</dbReference>
<protein>
    <submittedName>
        <fullName evidence="2">Peptidase</fullName>
    </submittedName>
</protein>
<dbReference type="SMART" id="SM00530">
    <property type="entry name" value="HTH_XRE"/>
    <property type="match status" value="1"/>
</dbReference>
<dbReference type="KEGG" id="ptw:TUM18999_46720"/>
<organism evidence="2 3">
    <name type="scientific">Pseudomonas tohonis</name>
    <dbReference type="NCBI Taxonomy" id="2725477"/>
    <lineage>
        <taxon>Bacteria</taxon>
        <taxon>Pseudomonadati</taxon>
        <taxon>Pseudomonadota</taxon>
        <taxon>Gammaproteobacteria</taxon>
        <taxon>Pseudomonadales</taxon>
        <taxon>Pseudomonadaceae</taxon>
        <taxon>Pseudomonas</taxon>
    </lineage>
</organism>
<dbReference type="InterPro" id="IPR001387">
    <property type="entry name" value="Cro/C1-type_HTH"/>
</dbReference>
<dbReference type="Proteomes" id="UP000509383">
    <property type="component" value="Chromosome"/>
</dbReference>
<evidence type="ECO:0000313" key="2">
    <source>
        <dbReference type="EMBL" id="BCG26481.1"/>
    </source>
</evidence>